<dbReference type="AlphaFoldDB" id="A0ABD4VWD4"/>
<dbReference type="InterPro" id="IPR013766">
    <property type="entry name" value="Thioredoxin_domain"/>
</dbReference>
<protein>
    <submittedName>
        <fullName evidence="4">TlpA disulfide reductase family protein</fullName>
    </submittedName>
</protein>
<name>A0ABD4VWD4_BACFG</name>
<dbReference type="InterPro" id="IPR036249">
    <property type="entry name" value="Thioredoxin-like_sf"/>
</dbReference>
<keyword evidence="2" id="KW-0732">Signal</keyword>
<gene>
    <name evidence="4" type="ORF">O1422_16665</name>
</gene>
<dbReference type="Pfam" id="PF13905">
    <property type="entry name" value="Thioredoxin_8"/>
    <property type="match status" value="1"/>
</dbReference>
<organism evidence="4 5">
    <name type="scientific">Bacteroides fragilis</name>
    <dbReference type="NCBI Taxonomy" id="817"/>
    <lineage>
        <taxon>Bacteria</taxon>
        <taxon>Pseudomonadati</taxon>
        <taxon>Bacteroidota</taxon>
        <taxon>Bacteroidia</taxon>
        <taxon>Bacteroidales</taxon>
        <taxon>Bacteroidaceae</taxon>
        <taxon>Bacteroides</taxon>
    </lineage>
</organism>
<proteinExistence type="predicted"/>
<keyword evidence="1" id="KW-0676">Redox-active center</keyword>
<evidence type="ECO:0000256" key="2">
    <source>
        <dbReference type="SAM" id="SignalP"/>
    </source>
</evidence>
<dbReference type="Gene3D" id="3.40.30.10">
    <property type="entry name" value="Glutaredoxin"/>
    <property type="match status" value="1"/>
</dbReference>
<dbReference type="PANTHER" id="PTHR42852">
    <property type="entry name" value="THIOL:DISULFIDE INTERCHANGE PROTEIN DSBE"/>
    <property type="match status" value="1"/>
</dbReference>
<evidence type="ECO:0000313" key="5">
    <source>
        <dbReference type="Proteomes" id="UP001075704"/>
    </source>
</evidence>
<evidence type="ECO:0000259" key="3">
    <source>
        <dbReference type="PROSITE" id="PS51352"/>
    </source>
</evidence>
<dbReference type="Proteomes" id="UP001075704">
    <property type="component" value="Unassembled WGS sequence"/>
</dbReference>
<dbReference type="InterPro" id="IPR012336">
    <property type="entry name" value="Thioredoxin-like_fold"/>
</dbReference>
<evidence type="ECO:0000313" key="4">
    <source>
        <dbReference type="EMBL" id="MCZ2655798.1"/>
    </source>
</evidence>
<feature type="signal peptide" evidence="2">
    <location>
        <begin position="1"/>
        <end position="21"/>
    </location>
</feature>
<feature type="chain" id="PRO_5044748002" evidence="2">
    <location>
        <begin position="22"/>
        <end position="391"/>
    </location>
</feature>
<reference evidence="4" key="1">
    <citation type="submission" date="2022-12" db="EMBL/GenBank/DDBJ databases">
        <title>Development of a Multilocus Sequence Typing Scheme for Bacteroides fragilis Based on Whole Genome Sequencing Data and Clinical Application.</title>
        <authorList>
            <person name="Nielsen F.D."/>
            <person name="Justesen U.S."/>
        </authorList>
    </citation>
    <scope>NUCLEOTIDE SEQUENCE</scope>
    <source>
        <strain evidence="4">BF_BC_ODE_DK_2015_2</strain>
    </source>
</reference>
<dbReference type="PROSITE" id="PS00194">
    <property type="entry name" value="THIOREDOXIN_1"/>
    <property type="match status" value="1"/>
</dbReference>
<accession>A0ABD4VWD4</accession>
<feature type="domain" description="Thioredoxin" evidence="3">
    <location>
        <begin position="242"/>
        <end position="381"/>
    </location>
</feature>
<dbReference type="InterPro" id="IPR017937">
    <property type="entry name" value="Thioredoxin_CS"/>
</dbReference>
<comment type="caution">
    <text evidence="4">The sequence shown here is derived from an EMBL/GenBank/DDBJ whole genome shotgun (WGS) entry which is preliminary data.</text>
</comment>
<dbReference type="InterPro" id="IPR050553">
    <property type="entry name" value="Thioredoxin_ResA/DsbE_sf"/>
</dbReference>
<evidence type="ECO:0000256" key="1">
    <source>
        <dbReference type="ARBA" id="ARBA00023284"/>
    </source>
</evidence>
<dbReference type="CDD" id="cd02966">
    <property type="entry name" value="TlpA_like_family"/>
    <property type="match status" value="1"/>
</dbReference>
<dbReference type="PROSITE" id="PS51352">
    <property type="entry name" value="THIOREDOXIN_2"/>
    <property type="match status" value="1"/>
</dbReference>
<sequence>MKYQRVWLLFLFCLSFWNMNAQHFVIEGQTNGYIPDGSILYLGYWNGMGPTFCFTSDVVRNGTFHLEGERKKTPDLIYLYGTEKAIGTLGLRLWVGDDTIRISANSEVPETWIVKNNMPQQSEEDLYRQLKGKDNMVMTSRMNSRQLWDKSLSPDSIRILSSQMIQNDLPGQIRILNNLHEQPQLTDVGLVWLFLTSAYASWMTSPEHLRTGKETYAKLTGKQKQTYYGKLIKSCFYPNKAPERGDQYIDAELTDLEGNSCKLSDYLNKNKYILLDFWDQYCAPCVKSVSGLKELASSCPDKLAIISINVGSRESWEKGSRDFLWDNLSDGQGLAGIAARYGVKSIPFFILIAPNGRIEECWKGYAIHRSHMEEEIMEIILPNSSLTEAPE</sequence>
<dbReference type="RefSeq" id="WP_250713666.1">
    <property type="nucleotide sequence ID" value="NZ_JAGJHD010000012.1"/>
</dbReference>
<dbReference type="PANTHER" id="PTHR42852:SF13">
    <property type="entry name" value="PROTEIN DIPZ"/>
    <property type="match status" value="1"/>
</dbReference>
<dbReference type="EMBL" id="JAPUAC010000014">
    <property type="protein sequence ID" value="MCZ2655798.1"/>
    <property type="molecule type" value="Genomic_DNA"/>
</dbReference>
<dbReference type="SUPFAM" id="SSF52833">
    <property type="entry name" value="Thioredoxin-like"/>
    <property type="match status" value="1"/>
</dbReference>